<dbReference type="FunFam" id="3.30.1330.10:FF:000003">
    <property type="entry name" value="Selenide, water dikinase"/>
    <property type="match status" value="1"/>
</dbReference>
<dbReference type="PANTHER" id="PTHR10256">
    <property type="entry name" value="SELENIDE, WATER DIKINASE"/>
    <property type="match status" value="1"/>
</dbReference>
<feature type="binding site" description="in other chain" evidence="9">
    <location>
        <position position="91"/>
    </location>
    <ligand>
        <name>ATP</name>
        <dbReference type="ChEBI" id="CHEBI:30616"/>
        <note>ligand shared between dimeric partners</note>
    </ligand>
</feature>
<dbReference type="SUPFAM" id="SSF55326">
    <property type="entry name" value="PurM N-terminal domain-like"/>
    <property type="match status" value="1"/>
</dbReference>
<sequence>MDALALKLTSFSHSGGCGCKIDPTALHQILEKVPKHWAQPDLLVGIENNDDAAVMRISEHESLIFSSDFSTPIVDDPYTYGRIAAANALSDIYAMGADPLIANALVGFPVNKLPMDSMQEIMHGAVDVCKDANIPLAGGHSIDNPQPIFGLAVIGRAHTRMVKTNSGARPGDMLILTKPLGIGILASAIKAGTLSASAYKKFIRHITQLNKPGSWLGRQEEVHALTDVTGFGLAGHLYEMSTGGRVRMEIDTTVVPVIDEAWALVEEGLVPSGAYRNMHSYGDSLNFADEWNIDHQLVFTDPQTNGGLLMAVAPEKAGMCLDKLKEFGFEETAVIGQVTAPKGTDAPVVFNR</sequence>
<comment type="catalytic activity">
    <reaction evidence="9">
        <text>hydrogenselenide + ATP + H2O = selenophosphate + AMP + phosphate + 2 H(+)</text>
        <dbReference type="Rhea" id="RHEA:18737"/>
        <dbReference type="ChEBI" id="CHEBI:15377"/>
        <dbReference type="ChEBI" id="CHEBI:15378"/>
        <dbReference type="ChEBI" id="CHEBI:16144"/>
        <dbReference type="ChEBI" id="CHEBI:29317"/>
        <dbReference type="ChEBI" id="CHEBI:30616"/>
        <dbReference type="ChEBI" id="CHEBI:43474"/>
        <dbReference type="ChEBI" id="CHEBI:456215"/>
        <dbReference type="EC" id="2.7.9.3"/>
    </reaction>
</comment>
<keyword evidence="6 9" id="KW-0067">ATP-binding</keyword>
<dbReference type="PROSITE" id="PS51257">
    <property type="entry name" value="PROKAR_LIPOPROTEIN"/>
    <property type="match status" value="1"/>
</dbReference>
<dbReference type="InterPro" id="IPR004536">
    <property type="entry name" value="SPS/SelD"/>
</dbReference>
<dbReference type="SUPFAM" id="SSF56042">
    <property type="entry name" value="PurM C-terminal domain-like"/>
    <property type="match status" value="1"/>
</dbReference>
<feature type="binding site" evidence="9">
    <location>
        <position position="227"/>
    </location>
    <ligand>
        <name>Mg(2+)</name>
        <dbReference type="ChEBI" id="CHEBI:18420"/>
    </ligand>
</feature>
<evidence type="ECO:0000313" key="12">
    <source>
        <dbReference type="EMBL" id="OGI50244.1"/>
    </source>
</evidence>
<dbReference type="GO" id="GO:0016260">
    <property type="term" value="P:selenocysteine biosynthetic process"/>
    <property type="evidence" value="ECO:0007669"/>
    <property type="project" value="InterPro"/>
</dbReference>
<evidence type="ECO:0000259" key="11">
    <source>
        <dbReference type="Pfam" id="PF02769"/>
    </source>
</evidence>
<dbReference type="EC" id="2.7.9.3" evidence="9"/>
<keyword evidence="7 9" id="KW-0460">Magnesium</keyword>
<feature type="domain" description="PurM-like C-terminal" evidence="11">
    <location>
        <begin position="169"/>
        <end position="343"/>
    </location>
</feature>
<reference evidence="12 13" key="1">
    <citation type="journal article" date="2016" name="Nat. Commun.">
        <title>Thousands of microbial genomes shed light on interconnected biogeochemical processes in an aquifer system.</title>
        <authorList>
            <person name="Anantharaman K."/>
            <person name="Brown C.T."/>
            <person name="Hug L.A."/>
            <person name="Sharon I."/>
            <person name="Castelle C.J."/>
            <person name="Probst A.J."/>
            <person name="Thomas B.C."/>
            <person name="Singh A."/>
            <person name="Wilkins M.J."/>
            <person name="Karaoz U."/>
            <person name="Brodie E.L."/>
            <person name="Williams K.H."/>
            <person name="Hubbard S.S."/>
            <person name="Banfield J.F."/>
        </authorList>
    </citation>
    <scope>NUCLEOTIDE SEQUENCE [LARGE SCALE GENOMIC DNA]</scope>
</reference>
<feature type="site" description="Important for catalytic activity" evidence="9">
    <location>
        <position position="20"/>
    </location>
</feature>
<keyword evidence="5 9" id="KW-0418">Kinase</keyword>
<feature type="domain" description="PurM-like N-terminal" evidence="10">
    <location>
        <begin position="50"/>
        <end position="156"/>
    </location>
</feature>
<proteinExistence type="inferred from homology"/>
<dbReference type="Pfam" id="PF02769">
    <property type="entry name" value="AIRS_C"/>
    <property type="match status" value="1"/>
</dbReference>
<comment type="similarity">
    <text evidence="1 9">Belongs to the selenophosphate synthase 1 family. Class I subfamily.</text>
</comment>
<evidence type="ECO:0000256" key="5">
    <source>
        <dbReference type="ARBA" id="ARBA00022777"/>
    </source>
</evidence>
<comment type="cofactor">
    <cofactor evidence="9">
        <name>Mg(2+)</name>
        <dbReference type="ChEBI" id="CHEBI:18420"/>
    </cofactor>
    <text evidence="9">Binds 1 Mg(2+) ion per monomer.</text>
</comment>
<dbReference type="InterPro" id="IPR010918">
    <property type="entry name" value="PurM-like_C_dom"/>
</dbReference>
<feature type="binding site" evidence="9">
    <location>
        <position position="51"/>
    </location>
    <ligand>
        <name>Mg(2+)</name>
        <dbReference type="ChEBI" id="CHEBI:18420"/>
    </ligand>
</feature>
<evidence type="ECO:0000256" key="4">
    <source>
        <dbReference type="ARBA" id="ARBA00022741"/>
    </source>
</evidence>
<comment type="caution">
    <text evidence="12">The sequence shown here is derived from an EMBL/GenBank/DDBJ whole genome shotgun (WGS) entry which is preliminary data.</text>
</comment>
<name>A0A1F6TYN1_9PROT</name>
<dbReference type="PANTHER" id="PTHR10256:SF0">
    <property type="entry name" value="INACTIVE SELENIDE, WATER DIKINASE-LIKE PROTEIN-RELATED"/>
    <property type="match status" value="1"/>
</dbReference>
<feature type="binding site" evidence="9">
    <location>
        <position position="91"/>
    </location>
    <ligand>
        <name>Mg(2+)</name>
        <dbReference type="ChEBI" id="CHEBI:18420"/>
    </ligand>
</feature>
<dbReference type="Gene3D" id="3.30.1330.10">
    <property type="entry name" value="PurM-like, N-terminal domain"/>
    <property type="match status" value="1"/>
</dbReference>
<dbReference type="EMBL" id="MFTC01000076">
    <property type="protein sequence ID" value="OGI50244.1"/>
    <property type="molecule type" value="Genomic_DNA"/>
</dbReference>
<dbReference type="Gene3D" id="3.90.650.10">
    <property type="entry name" value="PurM-like C-terminal domain"/>
    <property type="match status" value="1"/>
</dbReference>
<dbReference type="STRING" id="1817768.A3A87_09755"/>
<organism evidence="12 13">
    <name type="scientific">Candidatus Muproteobacteria bacterium RIFCSPLOWO2_01_FULL_60_18</name>
    <dbReference type="NCBI Taxonomy" id="1817768"/>
    <lineage>
        <taxon>Bacteria</taxon>
        <taxon>Pseudomonadati</taxon>
        <taxon>Pseudomonadota</taxon>
        <taxon>Candidatus Muproteobacteria</taxon>
    </lineage>
</organism>
<dbReference type="InterPro" id="IPR016188">
    <property type="entry name" value="PurM-like_N"/>
</dbReference>
<accession>A0A1F6TYN1</accession>
<dbReference type="GO" id="GO:0000287">
    <property type="term" value="F:magnesium ion binding"/>
    <property type="evidence" value="ECO:0007669"/>
    <property type="project" value="UniProtKB-UniRule"/>
</dbReference>
<gene>
    <name evidence="9" type="primary">selD</name>
    <name evidence="12" type="ORF">A3A87_09755</name>
</gene>
<dbReference type="GO" id="GO:0005737">
    <property type="term" value="C:cytoplasm"/>
    <property type="evidence" value="ECO:0007669"/>
    <property type="project" value="TreeGrafter"/>
</dbReference>
<protein>
    <recommendedName>
        <fullName evidence="9">Selenide, water dikinase</fullName>
        <ecNumber evidence="9">2.7.9.3</ecNumber>
    </recommendedName>
    <alternativeName>
        <fullName evidence="9">Selenium donor protein</fullName>
    </alternativeName>
    <alternativeName>
        <fullName evidence="9">Selenophosphate synthase</fullName>
    </alternativeName>
</protein>
<feature type="binding site" description="in other chain" evidence="9">
    <location>
        <position position="20"/>
    </location>
    <ligand>
        <name>ATP</name>
        <dbReference type="ChEBI" id="CHEBI:30616"/>
        <note>ligand shared between dimeric partners</note>
    </ligand>
</feature>
<dbReference type="GO" id="GO:0004756">
    <property type="term" value="F:selenide, water dikinase activity"/>
    <property type="evidence" value="ECO:0007669"/>
    <property type="project" value="UniProtKB-UniRule"/>
</dbReference>
<dbReference type="InterPro" id="IPR036676">
    <property type="entry name" value="PurM-like_C_sf"/>
</dbReference>
<keyword evidence="3 9" id="KW-0479">Metal-binding</keyword>
<dbReference type="InterPro" id="IPR023061">
    <property type="entry name" value="SelD_I"/>
</dbReference>
<evidence type="ECO:0000259" key="10">
    <source>
        <dbReference type="Pfam" id="PF00586"/>
    </source>
</evidence>
<dbReference type="InterPro" id="IPR036921">
    <property type="entry name" value="PurM-like_N_sf"/>
</dbReference>
<dbReference type="AlphaFoldDB" id="A0A1F6TYN1"/>
<dbReference type="GO" id="GO:0005524">
    <property type="term" value="F:ATP binding"/>
    <property type="evidence" value="ECO:0007669"/>
    <property type="project" value="UniProtKB-UniRule"/>
</dbReference>
<feature type="binding site" description="in other chain" evidence="9">
    <location>
        <begin position="48"/>
        <end position="50"/>
    </location>
    <ligand>
        <name>ATP</name>
        <dbReference type="ChEBI" id="CHEBI:30616"/>
        <note>ligand shared between dimeric partners</note>
    </ligand>
</feature>
<evidence type="ECO:0000256" key="9">
    <source>
        <dbReference type="HAMAP-Rule" id="MF_00625"/>
    </source>
</evidence>
<comment type="function">
    <text evidence="9">Synthesizes selenophosphate from selenide and ATP.</text>
</comment>
<feature type="active site" evidence="9">
    <location>
        <position position="17"/>
    </location>
</feature>
<evidence type="ECO:0000313" key="13">
    <source>
        <dbReference type="Proteomes" id="UP000179037"/>
    </source>
</evidence>
<dbReference type="Proteomes" id="UP000179037">
    <property type="component" value="Unassembled WGS sequence"/>
</dbReference>
<keyword evidence="2 9" id="KW-0808">Transferase</keyword>
<dbReference type="PIRSF" id="PIRSF036407">
    <property type="entry name" value="Selenphspht_syn"/>
    <property type="match status" value="1"/>
</dbReference>
<feature type="binding site" description="in other chain" evidence="9">
    <location>
        <position position="68"/>
    </location>
    <ligand>
        <name>ATP</name>
        <dbReference type="ChEBI" id="CHEBI:30616"/>
        <note>ligand shared between dimeric partners</note>
    </ligand>
</feature>
<evidence type="ECO:0000256" key="1">
    <source>
        <dbReference type="ARBA" id="ARBA00008026"/>
    </source>
</evidence>
<dbReference type="NCBIfam" id="TIGR00476">
    <property type="entry name" value="selD"/>
    <property type="match status" value="1"/>
</dbReference>
<dbReference type="CDD" id="cd02195">
    <property type="entry name" value="SelD"/>
    <property type="match status" value="1"/>
</dbReference>
<evidence type="ECO:0000256" key="3">
    <source>
        <dbReference type="ARBA" id="ARBA00022723"/>
    </source>
</evidence>
<keyword evidence="8 9" id="KW-0711">Selenium</keyword>
<dbReference type="Pfam" id="PF00586">
    <property type="entry name" value="AIRS"/>
    <property type="match status" value="1"/>
</dbReference>
<keyword evidence="4 9" id="KW-0547">Nucleotide-binding</keyword>
<comment type="subunit">
    <text evidence="9">Homodimer.</text>
</comment>
<evidence type="ECO:0000256" key="6">
    <source>
        <dbReference type="ARBA" id="ARBA00022840"/>
    </source>
</evidence>
<dbReference type="HAMAP" id="MF_00625">
    <property type="entry name" value="SelD"/>
    <property type="match status" value="1"/>
</dbReference>
<dbReference type="NCBIfam" id="NF002098">
    <property type="entry name" value="PRK00943.1"/>
    <property type="match status" value="1"/>
</dbReference>
<evidence type="ECO:0000256" key="7">
    <source>
        <dbReference type="ARBA" id="ARBA00022842"/>
    </source>
</evidence>
<evidence type="ECO:0000256" key="2">
    <source>
        <dbReference type="ARBA" id="ARBA00022679"/>
    </source>
</evidence>
<feature type="binding site" evidence="9">
    <location>
        <begin position="139"/>
        <end position="141"/>
    </location>
    <ligand>
        <name>ATP</name>
        <dbReference type="ChEBI" id="CHEBI:30616"/>
        <note>ligand shared between dimeric partners</note>
    </ligand>
</feature>
<evidence type="ECO:0000256" key="8">
    <source>
        <dbReference type="ARBA" id="ARBA00023266"/>
    </source>
</evidence>